<evidence type="ECO:0000313" key="3">
    <source>
        <dbReference type="Proteomes" id="UP001211907"/>
    </source>
</evidence>
<dbReference type="EMBL" id="JADGJH010000433">
    <property type="protein sequence ID" value="KAJ3129189.1"/>
    <property type="molecule type" value="Genomic_DNA"/>
</dbReference>
<accession>A0AAD5XHW1</accession>
<feature type="compositionally biased region" description="Basic and acidic residues" evidence="1">
    <location>
        <begin position="1"/>
        <end position="19"/>
    </location>
</feature>
<dbReference type="InterPro" id="IPR046347">
    <property type="entry name" value="bZIP_sf"/>
</dbReference>
<dbReference type="GO" id="GO:0003700">
    <property type="term" value="F:DNA-binding transcription factor activity"/>
    <property type="evidence" value="ECO:0007669"/>
    <property type="project" value="InterPro"/>
</dbReference>
<dbReference type="SUPFAM" id="SSF57959">
    <property type="entry name" value="Leucine zipper domain"/>
    <property type="match status" value="1"/>
</dbReference>
<dbReference type="Proteomes" id="UP001211907">
    <property type="component" value="Unassembled WGS sequence"/>
</dbReference>
<organism evidence="2 3">
    <name type="scientific">Physocladia obscura</name>
    <dbReference type="NCBI Taxonomy" id="109957"/>
    <lineage>
        <taxon>Eukaryota</taxon>
        <taxon>Fungi</taxon>
        <taxon>Fungi incertae sedis</taxon>
        <taxon>Chytridiomycota</taxon>
        <taxon>Chytridiomycota incertae sedis</taxon>
        <taxon>Chytridiomycetes</taxon>
        <taxon>Chytridiales</taxon>
        <taxon>Chytriomycetaceae</taxon>
        <taxon>Physocladia</taxon>
    </lineage>
</organism>
<gene>
    <name evidence="2" type="ORF">HK100_008772</name>
</gene>
<feature type="compositionally biased region" description="Basic residues" evidence="1">
    <location>
        <begin position="34"/>
        <end position="43"/>
    </location>
</feature>
<reference evidence="2" key="1">
    <citation type="submission" date="2020-05" db="EMBL/GenBank/DDBJ databases">
        <title>Phylogenomic resolution of chytrid fungi.</title>
        <authorList>
            <person name="Stajich J.E."/>
            <person name="Amses K."/>
            <person name="Simmons R."/>
            <person name="Seto K."/>
            <person name="Myers J."/>
            <person name="Bonds A."/>
            <person name="Quandt C.A."/>
            <person name="Barry K."/>
            <person name="Liu P."/>
            <person name="Grigoriev I."/>
            <person name="Longcore J.E."/>
            <person name="James T.Y."/>
        </authorList>
    </citation>
    <scope>NUCLEOTIDE SEQUENCE</scope>
    <source>
        <strain evidence="2">JEL0513</strain>
    </source>
</reference>
<evidence type="ECO:0000313" key="2">
    <source>
        <dbReference type="EMBL" id="KAJ3129189.1"/>
    </source>
</evidence>
<dbReference type="Gene3D" id="1.20.5.170">
    <property type="match status" value="1"/>
</dbReference>
<proteinExistence type="predicted"/>
<feature type="region of interest" description="Disordered" evidence="1">
    <location>
        <begin position="1"/>
        <end position="43"/>
    </location>
</feature>
<comment type="caution">
    <text evidence="2">The sequence shown here is derived from an EMBL/GenBank/DDBJ whole genome shotgun (WGS) entry which is preliminary data.</text>
</comment>
<evidence type="ECO:0000256" key="1">
    <source>
        <dbReference type="SAM" id="MobiDB-lite"/>
    </source>
</evidence>
<name>A0AAD5XHW1_9FUNG</name>
<keyword evidence="3" id="KW-1185">Reference proteome</keyword>
<protein>
    <recommendedName>
        <fullName evidence="4">BZIP domain-containing protein</fullName>
    </recommendedName>
</protein>
<dbReference type="CDD" id="cd14688">
    <property type="entry name" value="bZIP_YAP"/>
    <property type="match status" value="1"/>
</dbReference>
<dbReference type="AlphaFoldDB" id="A0AAD5XHW1"/>
<sequence length="456" mass="51973">MQDHLHTNLENSDHSHAEAEAPVSSKRQEQLRTAQHHQRLHRKRKLEYVQTLETDISDLRTKLAASQKQSFSKEAEIAQLKSAFQLHLINCTQNQHTQIPARCAGCDSAKLRVESLNKQVKILTNIISMLQISNLQTAVAGNVWPLKDSISSNSASINIPIVPSQWSFELNSIGLLPDFLLTASPPSSHTSPPLHLEMNIPEFENSNTQWLNSLPRPTTPLYKTPTDLERVASAVELYGPLDVGFWRILLLSLPSYKKYPKYAHELVDNFVAQAKCTTVESIKKQLLKMSRISGPLLRIMSREEKIMASNIFLLLMKRNKNHFMYLTGEVSDSPFFGYQIKTPKNSDVSFAPDIQILKEGLENLPSLRESLVEIYHACSLYQLYRKSPESITEDSLAEMSFLEFRLKSRLDKLEEMEKFKLFFDVHETGRKFFDRAAANKLLELNAESPPTSFEFA</sequence>
<evidence type="ECO:0008006" key="4">
    <source>
        <dbReference type="Google" id="ProtNLM"/>
    </source>
</evidence>